<dbReference type="Gene3D" id="3.40.50.1110">
    <property type="entry name" value="SGNH hydrolase"/>
    <property type="match status" value="1"/>
</dbReference>
<dbReference type="STRING" id="317655.Sala_1454"/>
<keyword evidence="1" id="KW-0732">Signal</keyword>
<dbReference type="SUPFAM" id="SSF52266">
    <property type="entry name" value="SGNH hydrolase"/>
    <property type="match status" value="1"/>
</dbReference>
<feature type="chain" id="PRO_5004189597" description="Glycosyl transferase family 1" evidence="1">
    <location>
        <begin position="39"/>
        <end position="322"/>
    </location>
</feature>
<dbReference type="HOGENOM" id="CLU_057491_0_0_5"/>
<dbReference type="InterPro" id="IPR036514">
    <property type="entry name" value="SGNH_hydro_sf"/>
</dbReference>
<protein>
    <recommendedName>
        <fullName evidence="4">Glycosyl transferase family 1</fullName>
    </recommendedName>
</protein>
<keyword evidence="3" id="KW-1185">Reference proteome</keyword>
<name>Q1GT55_SPHAL</name>
<feature type="signal peptide" evidence="1">
    <location>
        <begin position="1"/>
        <end position="38"/>
    </location>
</feature>
<sequence>MRYKVHTASGLRSTGPLKAMWGAVLLALAGCAPGHAVASTVPHGDAAAGQTDPRAAPRTILFIGNSFTQGAHSAARNWRAGSVTDLNNAGYGGVPALFKLFTEQAGLDYHVSLETQGGKSLGFHYDERRQRFDRAWDVVVLQEFSTLDRDRPGDPGNYMRDVDRLARLFKARNPAVDIRLMASWTRADQTYKPTGHWYGRPVTAMAEDLRAAADKVRAANPAVTGILPVGQAWNRAMTEGIADANPYDGIGYGQLDLWAYDHYHASVAGYYLSALVTFGAVTGVDPTALGPDEKGADELGLSNAQATALQRVARDTLRSAGS</sequence>
<reference evidence="2 3" key="1">
    <citation type="journal article" date="2009" name="Proc. Natl. Acad. Sci. U.S.A.">
        <title>The genomic basis of trophic strategy in marine bacteria.</title>
        <authorList>
            <person name="Lauro F.M."/>
            <person name="McDougald D."/>
            <person name="Thomas T."/>
            <person name="Williams T.J."/>
            <person name="Egan S."/>
            <person name="Rice S."/>
            <person name="DeMaere M.Z."/>
            <person name="Ting L."/>
            <person name="Ertan H."/>
            <person name="Johnson J."/>
            <person name="Ferriera S."/>
            <person name="Lapidus A."/>
            <person name="Anderson I."/>
            <person name="Kyrpides N."/>
            <person name="Munk A.C."/>
            <person name="Detter C."/>
            <person name="Han C.S."/>
            <person name="Brown M.V."/>
            <person name="Robb F.T."/>
            <person name="Kjelleberg S."/>
            <person name="Cavicchioli R."/>
        </authorList>
    </citation>
    <scope>NUCLEOTIDE SEQUENCE [LARGE SCALE GENOMIC DNA]</scope>
    <source>
        <strain evidence="3">DSM 13593 / LMG 18877 / RB2256</strain>
    </source>
</reference>
<organism evidence="2 3">
    <name type="scientific">Sphingopyxis alaskensis (strain DSM 13593 / LMG 18877 / RB2256)</name>
    <name type="common">Sphingomonas alaskensis</name>
    <dbReference type="NCBI Taxonomy" id="317655"/>
    <lineage>
        <taxon>Bacteria</taxon>
        <taxon>Pseudomonadati</taxon>
        <taxon>Pseudomonadota</taxon>
        <taxon>Alphaproteobacteria</taxon>
        <taxon>Sphingomonadales</taxon>
        <taxon>Sphingomonadaceae</taxon>
        <taxon>Sphingopyxis</taxon>
    </lineage>
</organism>
<dbReference type="AlphaFoldDB" id="Q1GT55"/>
<dbReference type="GO" id="GO:0016788">
    <property type="term" value="F:hydrolase activity, acting on ester bonds"/>
    <property type="evidence" value="ECO:0007669"/>
    <property type="project" value="UniProtKB-ARBA"/>
</dbReference>
<dbReference type="EMBL" id="CP000356">
    <property type="protein sequence ID" value="ABF53167.1"/>
    <property type="molecule type" value="Genomic_DNA"/>
</dbReference>
<dbReference type="eggNOG" id="ENOG502ZC6D">
    <property type="taxonomic scope" value="Bacteria"/>
</dbReference>
<dbReference type="Proteomes" id="UP000006578">
    <property type="component" value="Chromosome"/>
</dbReference>
<dbReference type="KEGG" id="sal:Sala_1454"/>
<dbReference type="PROSITE" id="PS51257">
    <property type="entry name" value="PROKAR_LIPOPROTEIN"/>
    <property type="match status" value="1"/>
</dbReference>
<accession>Q1GT55</accession>
<evidence type="ECO:0000313" key="2">
    <source>
        <dbReference type="EMBL" id="ABF53167.1"/>
    </source>
</evidence>
<evidence type="ECO:0000256" key="1">
    <source>
        <dbReference type="SAM" id="SignalP"/>
    </source>
</evidence>
<gene>
    <name evidence="2" type="ordered locus">Sala_1454</name>
</gene>
<evidence type="ECO:0008006" key="4">
    <source>
        <dbReference type="Google" id="ProtNLM"/>
    </source>
</evidence>
<proteinExistence type="predicted"/>
<evidence type="ECO:0000313" key="3">
    <source>
        <dbReference type="Proteomes" id="UP000006578"/>
    </source>
</evidence>